<dbReference type="EMBL" id="LAZR01004203">
    <property type="protein sequence ID" value="KKN10801.1"/>
    <property type="molecule type" value="Genomic_DNA"/>
</dbReference>
<proteinExistence type="predicted"/>
<keyword evidence="1" id="KW-0597">Phosphoprotein</keyword>
<feature type="non-terminal residue" evidence="3">
    <location>
        <position position="111"/>
    </location>
</feature>
<evidence type="ECO:0000256" key="1">
    <source>
        <dbReference type="ARBA" id="ARBA00022553"/>
    </source>
</evidence>
<dbReference type="PROSITE" id="PS50110">
    <property type="entry name" value="RESPONSE_REGULATORY"/>
    <property type="match status" value="1"/>
</dbReference>
<dbReference type="AlphaFoldDB" id="A0A0F9QC82"/>
<organism evidence="3">
    <name type="scientific">marine sediment metagenome</name>
    <dbReference type="NCBI Taxonomy" id="412755"/>
    <lineage>
        <taxon>unclassified sequences</taxon>
        <taxon>metagenomes</taxon>
        <taxon>ecological metagenomes</taxon>
    </lineage>
</organism>
<dbReference type="GO" id="GO:0000155">
    <property type="term" value="F:phosphorelay sensor kinase activity"/>
    <property type="evidence" value="ECO:0007669"/>
    <property type="project" value="TreeGrafter"/>
</dbReference>
<dbReference type="PANTHER" id="PTHR43547">
    <property type="entry name" value="TWO-COMPONENT HISTIDINE KINASE"/>
    <property type="match status" value="1"/>
</dbReference>
<evidence type="ECO:0000259" key="2">
    <source>
        <dbReference type="PROSITE" id="PS50110"/>
    </source>
</evidence>
<dbReference type="SUPFAM" id="SSF52172">
    <property type="entry name" value="CheY-like"/>
    <property type="match status" value="1"/>
</dbReference>
<feature type="domain" description="Response regulatory" evidence="2">
    <location>
        <begin position="7"/>
        <end position="111"/>
    </location>
</feature>
<gene>
    <name evidence="3" type="ORF">LCGC14_1033000</name>
</gene>
<protein>
    <recommendedName>
        <fullName evidence="2">Response regulatory domain-containing protein</fullName>
    </recommendedName>
</protein>
<reference evidence="3" key="1">
    <citation type="journal article" date="2015" name="Nature">
        <title>Complex archaea that bridge the gap between prokaryotes and eukaryotes.</title>
        <authorList>
            <person name="Spang A."/>
            <person name="Saw J.H."/>
            <person name="Jorgensen S.L."/>
            <person name="Zaremba-Niedzwiedzka K."/>
            <person name="Martijn J."/>
            <person name="Lind A.E."/>
            <person name="van Eijk R."/>
            <person name="Schleper C."/>
            <person name="Guy L."/>
            <person name="Ettema T.J."/>
        </authorList>
    </citation>
    <scope>NUCLEOTIDE SEQUENCE</scope>
</reference>
<comment type="caution">
    <text evidence="3">The sequence shown here is derived from an EMBL/GenBank/DDBJ whole genome shotgun (WGS) entry which is preliminary data.</text>
</comment>
<dbReference type="Pfam" id="PF00072">
    <property type="entry name" value="Response_reg"/>
    <property type="match status" value="1"/>
</dbReference>
<dbReference type="InterPro" id="IPR011006">
    <property type="entry name" value="CheY-like_superfamily"/>
</dbReference>
<dbReference type="InterPro" id="IPR001789">
    <property type="entry name" value="Sig_transdc_resp-reg_receiver"/>
</dbReference>
<accession>A0A0F9QC82</accession>
<sequence>MSEQAIKVLLVDDHTVVRAGFRMLLASQSFIGDIVDVDRGELATQEYNRFQPDVVVMDLSMPGIGGLELIDKIRETKKTKHIPIILLTALGDDKSKIESMQKGADDFITKP</sequence>
<evidence type="ECO:0000313" key="3">
    <source>
        <dbReference type="EMBL" id="KKN10801.1"/>
    </source>
</evidence>
<dbReference type="Gene3D" id="3.40.50.2300">
    <property type="match status" value="1"/>
</dbReference>
<name>A0A0F9QC82_9ZZZZ</name>
<dbReference type="PANTHER" id="PTHR43547:SF2">
    <property type="entry name" value="HYBRID SIGNAL TRANSDUCTION HISTIDINE KINASE C"/>
    <property type="match status" value="1"/>
</dbReference>
<dbReference type="SMART" id="SM00448">
    <property type="entry name" value="REC"/>
    <property type="match status" value="1"/>
</dbReference>